<feature type="domain" description="Type II secretion system protein GspC N-terminal" evidence="10">
    <location>
        <begin position="118"/>
        <end position="170"/>
    </location>
</feature>
<dbReference type="Pfam" id="PF11356">
    <property type="entry name" value="T2SSC"/>
    <property type="match status" value="1"/>
</dbReference>
<organism evidence="11 12">
    <name type="scientific">Candidatus Fukatsuia symbiotica</name>
    <dbReference type="NCBI Taxonomy" id="1878942"/>
    <lineage>
        <taxon>Bacteria</taxon>
        <taxon>Pseudomonadati</taxon>
        <taxon>Pseudomonadota</taxon>
        <taxon>Gammaproteobacteria</taxon>
        <taxon>Enterobacterales</taxon>
        <taxon>Yersiniaceae</taxon>
        <taxon>Candidatus Fukatsuia</taxon>
    </lineage>
</organism>
<keyword evidence="3" id="KW-1003">Cell membrane</keyword>
<dbReference type="RefSeq" id="WP_119797675.1">
    <property type="nucleotide sequence ID" value="NZ_CP021659.1"/>
</dbReference>
<evidence type="ECO:0000256" key="1">
    <source>
        <dbReference type="ARBA" id="ARBA00004533"/>
    </source>
</evidence>
<evidence type="ECO:0000256" key="3">
    <source>
        <dbReference type="ARBA" id="ARBA00022475"/>
    </source>
</evidence>
<dbReference type="Gene3D" id="2.30.30.830">
    <property type="match status" value="1"/>
</dbReference>
<keyword evidence="12" id="KW-1185">Reference proteome</keyword>
<gene>
    <name evidence="11" type="ORF">CCS41_12840</name>
</gene>
<reference evidence="11 12" key="1">
    <citation type="submission" date="2017-05" db="EMBL/GenBank/DDBJ databases">
        <title>Genome sequence of Candidatus Fukatsuia symbiotica and Candidatus Hamiltonella defensa from Acyrthosiphon pisum strain 5D.</title>
        <authorList>
            <person name="Patel V.A."/>
            <person name="Chevignon G."/>
            <person name="Russell J.A."/>
            <person name="Oliver K.M."/>
        </authorList>
    </citation>
    <scope>NUCLEOTIDE SEQUENCE [LARGE SCALE GENOMIC DNA]</scope>
    <source>
        <strain evidence="11 12">5D</strain>
    </source>
</reference>
<protein>
    <recommendedName>
        <fullName evidence="10">Type II secretion system protein GspC N-terminal domain-containing protein</fullName>
    </recommendedName>
</protein>
<sequence>MLFSLITRVRIASFFSINRIWFALETLLICLYTYYTITLFKDVINYHYKNEIPELHFDIATSHIKRLNNTLSREIAIKELGCFQLATHHTHQIVLSEIEEITDEKILYNAKKYNGESKLVGIVKSTNPLNSISIIERDNEQSSYFIRDEIKKDKAIIVRIFNDRIIIKNDIGYFFMVLD</sequence>
<evidence type="ECO:0000256" key="7">
    <source>
        <dbReference type="ARBA" id="ARBA00022989"/>
    </source>
</evidence>
<keyword evidence="4" id="KW-0997">Cell inner membrane</keyword>
<keyword evidence="7 9" id="KW-1133">Transmembrane helix</keyword>
<evidence type="ECO:0000313" key="12">
    <source>
        <dbReference type="Proteomes" id="UP000261875"/>
    </source>
</evidence>
<evidence type="ECO:0000259" key="10">
    <source>
        <dbReference type="Pfam" id="PF11356"/>
    </source>
</evidence>
<keyword evidence="2" id="KW-0813">Transport</keyword>
<dbReference type="AlphaFoldDB" id="A0A2U8I7L2"/>
<feature type="transmembrane region" description="Helical" evidence="9">
    <location>
        <begin position="20"/>
        <end position="40"/>
    </location>
</feature>
<evidence type="ECO:0000256" key="9">
    <source>
        <dbReference type="SAM" id="Phobius"/>
    </source>
</evidence>
<keyword evidence="5 9" id="KW-0812">Transmembrane</keyword>
<dbReference type="KEGG" id="fsm:CCS41_12840"/>
<name>A0A2U8I7L2_9GAMM</name>
<evidence type="ECO:0000256" key="2">
    <source>
        <dbReference type="ARBA" id="ARBA00022448"/>
    </source>
</evidence>
<dbReference type="Proteomes" id="UP000261875">
    <property type="component" value="Chromosome"/>
</dbReference>
<keyword evidence="6" id="KW-0653">Protein transport</keyword>
<dbReference type="GO" id="GO:0005886">
    <property type="term" value="C:plasma membrane"/>
    <property type="evidence" value="ECO:0007669"/>
    <property type="project" value="UniProtKB-SubCell"/>
</dbReference>
<comment type="subcellular location">
    <subcellularLocation>
        <location evidence="1">Cell inner membrane</location>
    </subcellularLocation>
</comment>
<dbReference type="GO" id="GO:0015031">
    <property type="term" value="P:protein transport"/>
    <property type="evidence" value="ECO:0007669"/>
    <property type="project" value="UniProtKB-KW"/>
</dbReference>
<dbReference type="STRING" id="1878942.GCA_900128755_00825"/>
<evidence type="ECO:0000256" key="8">
    <source>
        <dbReference type="ARBA" id="ARBA00023136"/>
    </source>
</evidence>
<evidence type="ECO:0000256" key="4">
    <source>
        <dbReference type="ARBA" id="ARBA00022519"/>
    </source>
</evidence>
<evidence type="ECO:0000256" key="6">
    <source>
        <dbReference type="ARBA" id="ARBA00022927"/>
    </source>
</evidence>
<dbReference type="EMBL" id="CP021659">
    <property type="protein sequence ID" value="AWK15156.1"/>
    <property type="molecule type" value="Genomic_DNA"/>
</dbReference>
<accession>A0A2U8I7L2</accession>
<dbReference type="InterPro" id="IPR024961">
    <property type="entry name" value="T2SS_GspC_N"/>
</dbReference>
<evidence type="ECO:0000256" key="5">
    <source>
        <dbReference type="ARBA" id="ARBA00022692"/>
    </source>
</evidence>
<proteinExistence type="predicted"/>
<keyword evidence="8 9" id="KW-0472">Membrane</keyword>
<evidence type="ECO:0000313" key="11">
    <source>
        <dbReference type="EMBL" id="AWK15156.1"/>
    </source>
</evidence>